<evidence type="ECO:0000313" key="3">
    <source>
        <dbReference type="Proteomes" id="UP000638353"/>
    </source>
</evidence>
<dbReference type="EMBL" id="BMVC01000025">
    <property type="protein sequence ID" value="GHD16637.1"/>
    <property type="molecule type" value="Genomic_DNA"/>
</dbReference>
<evidence type="ECO:0000313" key="2">
    <source>
        <dbReference type="EMBL" id="GHD16637.1"/>
    </source>
</evidence>
<feature type="compositionally biased region" description="Low complexity" evidence="1">
    <location>
        <begin position="1"/>
        <end position="27"/>
    </location>
</feature>
<feature type="compositionally biased region" description="Polar residues" evidence="1">
    <location>
        <begin position="122"/>
        <end position="131"/>
    </location>
</feature>
<dbReference type="Proteomes" id="UP000638353">
    <property type="component" value="Unassembled WGS sequence"/>
</dbReference>
<reference evidence="2" key="1">
    <citation type="journal article" date="2014" name="Int. J. Syst. Evol. Microbiol.">
        <title>Complete genome sequence of Corynebacterium casei LMG S-19264T (=DSM 44701T), isolated from a smear-ripened cheese.</title>
        <authorList>
            <consortium name="US DOE Joint Genome Institute (JGI-PGF)"/>
            <person name="Walter F."/>
            <person name="Albersmeier A."/>
            <person name="Kalinowski J."/>
            <person name="Ruckert C."/>
        </authorList>
    </citation>
    <scope>NUCLEOTIDE SEQUENCE</scope>
    <source>
        <strain evidence="2">JCM 4637</strain>
    </source>
</reference>
<evidence type="ECO:0000256" key="1">
    <source>
        <dbReference type="SAM" id="MobiDB-lite"/>
    </source>
</evidence>
<protein>
    <submittedName>
        <fullName evidence="2">Uncharacterized protein</fullName>
    </submittedName>
</protein>
<feature type="region of interest" description="Disordered" evidence="1">
    <location>
        <begin position="1"/>
        <end position="106"/>
    </location>
</feature>
<organism evidence="2 3">
    <name type="scientific">Streptomyces finlayi</name>
    <dbReference type="NCBI Taxonomy" id="67296"/>
    <lineage>
        <taxon>Bacteria</taxon>
        <taxon>Bacillati</taxon>
        <taxon>Actinomycetota</taxon>
        <taxon>Actinomycetes</taxon>
        <taxon>Kitasatosporales</taxon>
        <taxon>Streptomycetaceae</taxon>
        <taxon>Streptomyces</taxon>
    </lineage>
</organism>
<proteinExistence type="predicted"/>
<dbReference type="AlphaFoldDB" id="A0A918X7B6"/>
<accession>A0A918X7B6</accession>
<reference evidence="2" key="2">
    <citation type="submission" date="2020-09" db="EMBL/GenBank/DDBJ databases">
        <authorList>
            <person name="Sun Q."/>
            <person name="Ohkuma M."/>
        </authorList>
    </citation>
    <scope>NUCLEOTIDE SEQUENCE</scope>
    <source>
        <strain evidence="2">JCM 4637</strain>
    </source>
</reference>
<feature type="compositionally biased region" description="Low complexity" evidence="1">
    <location>
        <begin position="85"/>
        <end position="97"/>
    </location>
</feature>
<feature type="region of interest" description="Disordered" evidence="1">
    <location>
        <begin position="122"/>
        <end position="146"/>
    </location>
</feature>
<comment type="caution">
    <text evidence="2">The sequence shown here is derived from an EMBL/GenBank/DDBJ whole genome shotgun (WGS) entry which is preliminary data.</text>
</comment>
<gene>
    <name evidence="2" type="ORF">GCM10010334_77830</name>
</gene>
<sequence>MAPGSATLRSSTGRSATAASPDASSAPGVCPARRTPWPAAVESPRTPSRSAGRPDRPAKAVPYKPSAGGAIGATPPPTDRFANCTSASTSPTVATPISPIPPPPYAAPAAIRRATLALDTVAATSSKNQAQEHPGNIRTESSPYIS</sequence>
<name>A0A918X7B6_9ACTN</name>